<name>A0A7I7QMQ7_9MYCO</name>
<evidence type="ECO:0000313" key="3">
    <source>
        <dbReference type="EMBL" id="BBY27310.1"/>
    </source>
</evidence>
<dbReference type="InterPro" id="IPR013815">
    <property type="entry name" value="ATP_grasp_subdomain_1"/>
</dbReference>
<dbReference type="InterPro" id="IPR018274">
    <property type="entry name" value="PEP_util_AS"/>
</dbReference>
<gene>
    <name evidence="3" type="primary">ppdK</name>
    <name evidence="3" type="ORF">MSEDJ_14060</name>
</gene>
<dbReference type="Pfam" id="PF00391">
    <property type="entry name" value="PEP-utilizers"/>
    <property type="match status" value="1"/>
</dbReference>
<feature type="domain" description="PEP-utilising enzyme mobile" evidence="1">
    <location>
        <begin position="391"/>
        <end position="458"/>
    </location>
</feature>
<dbReference type="PROSITE" id="PS00370">
    <property type="entry name" value="PEP_ENZYMES_PHOS_SITE"/>
    <property type="match status" value="1"/>
</dbReference>
<proteinExistence type="predicted"/>
<keyword evidence="3" id="KW-0418">Kinase</keyword>
<protein>
    <submittedName>
        <fullName evidence="3">Pyruvate, phosphate dikinase</fullName>
    </submittedName>
</protein>
<dbReference type="InterPro" id="IPR036637">
    <property type="entry name" value="Phosphohistidine_dom_sf"/>
</dbReference>
<dbReference type="Gene3D" id="1.10.189.10">
    <property type="entry name" value="Pyruvate Phosphate Dikinase, domain 2"/>
    <property type="match status" value="1"/>
</dbReference>
<reference evidence="3 4" key="1">
    <citation type="journal article" date="2019" name="Emerg. Microbes Infect.">
        <title>Comprehensive subspecies identification of 175 nontuberculous mycobacteria species based on 7547 genomic profiles.</title>
        <authorList>
            <person name="Matsumoto Y."/>
            <person name="Kinjo T."/>
            <person name="Motooka D."/>
            <person name="Nabeya D."/>
            <person name="Jung N."/>
            <person name="Uechi K."/>
            <person name="Horii T."/>
            <person name="Iida T."/>
            <person name="Fujita J."/>
            <person name="Nakamura S."/>
        </authorList>
    </citation>
    <scope>NUCLEOTIDE SEQUENCE [LARGE SCALE GENOMIC DNA]</scope>
    <source>
        <strain evidence="3 4">JCM 17899</strain>
    </source>
</reference>
<keyword evidence="3" id="KW-0670">Pyruvate</keyword>
<evidence type="ECO:0000313" key="4">
    <source>
        <dbReference type="Proteomes" id="UP000467193"/>
    </source>
</evidence>
<sequence>MAVDTTQQRVDPASYPAPRHDVVLLDEHADQPRSVLGAKGHGLVRMARMGLPVPPAFCLAVEWTPGVTPDPAGVLDAAWADVLDGLTWLEGRTGATFGAGPRPLLVSVRSSGVTSMPGMLETVLDVGIDDAVTEALAAAHSAGFAEDTLARFRRGYRRAVHQPPPDDPRDQLRGALAAVLTSWSSDRVTAYRRHHRLADADRAAVLVQAMVFGNLDADSGTGVLFTRNPATGSREPFGEWLPTGQGEDVVSGARDCESLDALRARLPRVHDDLLAAGDRLERDAADVQDVEFTVEAGRLWLLQSRIAQRSARAAVRLALDLHDDGAIDAAEVVARVTPAQLRAAMAPTLPPETRQAAPLLATGLHASPGVAAGRVCTTSDAAADAADEGHDVILVRPTTSPDDMAGMVAARGIVTEVGGATSHAAIVARELGLPAVVGCGPGLAAWEGRVVTVDGSAGEVREGALELTEWTADDTPELHRLDGVARTLSPLRVHPAGAYPVVAADDAAVGSAIDAGWVDVVSPEPLVATLVAARRGSTA</sequence>
<dbReference type="InterPro" id="IPR008279">
    <property type="entry name" value="PEP-util_enz_mobile_dom"/>
</dbReference>
<keyword evidence="3" id="KW-0808">Transferase</keyword>
<dbReference type="GO" id="GO:0016301">
    <property type="term" value="F:kinase activity"/>
    <property type="evidence" value="ECO:0007669"/>
    <property type="project" value="UniProtKB-KW"/>
</dbReference>
<dbReference type="GO" id="GO:0005524">
    <property type="term" value="F:ATP binding"/>
    <property type="evidence" value="ECO:0007669"/>
    <property type="project" value="InterPro"/>
</dbReference>
<dbReference type="SUPFAM" id="SSF56059">
    <property type="entry name" value="Glutathione synthetase ATP-binding domain-like"/>
    <property type="match status" value="1"/>
</dbReference>
<dbReference type="KEGG" id="msei:MSEDJ_14060"/>
<dbReference type="Pfam" id="PF01326">
    <property type="entry name" value="PPDK_N"/>
    <property type="match status" value="1"/>
</dbReference>
<feature type="domain" description="Pyruvate phosphate dikinase AMP/ATP-binding" evidence="2">
    <location>
        <begin position="97"/>
        <end position="255"/>
    </location>
</feature>
<accession>A0A7I7QMQ7</accession>
<dbReference type="NCBIfam" id="NF004531">
    <property type="entry name" value="PRK05878.1"/>
    <property type="match status" value="1"/>
</dbReference>
<dbReference type="Gene3D" id="3.30.470.20">
    <property type="entry name" value="ATP-grasp fold, B domain"/>
    <property type="match status" value="1"/>
</dbReference>
<dbReference type="SUPFAM" id="SSF52009">
    <property type="entry name" value="Phosphohistidine domain"/>
    <property type="match status" value="1"/>
</dbReference>
<dbReference type="Proteomes" id="UP000467193">
    <property type="component" value="Chromosome"/>
</dbReference>
<evidence type="ECO:0000259" key="2">
    <source>
        <dbReference type="Pfam" id="PF01326"/>
    </source>
</evidence>
<dbReference type="InterPro" id="IPR002192">
    <property type="entry name" value="PPDK_AMP/ATP-bd"/>
</dbReference>
<organism evidence="3 4">
    <name type="scientific">Mycolicibacterium sediminis</name>
    <dbReference type="NCBI Taxonomy" id="1286180"/>
    <lineage>
        <taxon>Bacteria</taxon>
        <taxon>Bacillati</taxon>
        <taxon>Actinomycetota</taxon>
        <taxon>Actinomycetes</taxon>
        <taxon>Mycobacteriales</taxon>
        <taxon>Mycobacteriaceae</taxon>
        <taxon>Mycolicibacterium</taxon>
    </lineage>
</organism>
<dbReference type="Gene3D" id="3.30.1490.20">
    <property type="entry name" value="ATP-grasp fold, A domain"/>
    <property type="match status" value="2"/>
</dbReference>
<evidence type="ECO:0000259" key="1">
    <source>
        <dbReference type="Pfam" id="PF00391"/>
    </source>
</evidence>
<dbReference type="EMBL" id="AP022588">
    <property type="protein sequence ID" value="BBY27310.1"/>
    <property type="molecule type" value="Genomic_DNA"/>
</dbReference>
<dbReference type="GO" id="GO:0050242">
    <property type="term" value="F:pyruvate, phosphate dikinase activity"/>
    <property type="evidence" value="ECO:0007669"/>
    <property type="project" value="InterPro"/>
</dbReference>
<dbReference type="InterPro" id="IPR010121">
    <property type="entry name" value="Pyruvate_phosphate_dikinase"/>
</dbReference>
<dbReference type="RefSeq" id="WP_163796207.1">
    <property type="nucleotide sequence ID" value="NZ_AP022588.1"/>
</dbReference>
<keyword evidence="4" id="KW-1185">Reference proteome</keyword>
<dbReference type="PANTHER" id="PTHR22931">
    <property type="entry name" value="PHOSPHOENOLPYRUVATE DIKINASE-RELATED"/>
    <property type="match status" value="1"/>
</dbReference>
<dbReference type="PANTHER" id="PTHR22931:SF9">
    <property type="entry name" value="PYRUVATE, PHOSPHATE DIKINASE 1, CHLOROPLASTIC"/>
    <property type="match status" value="1"/>
</dbReference>
<dbReference type="AlphaFoldDB" id="A0A7I7QMQ7"/>
<dbReference type="Gene3D" id="3.50.30.10">
    <property type="entry name" value="Phosphohistidine domain"/>
    <property type="match status" value="1"/>
</dbReference>